<dbReference type="EMBL" id="JAVFWO010000001">
    <property type="protein sequence ID" value="MDQ7876568.1"/>
    <property type="molecule type" value="Genomic_DNA"/>
</dbReference>
<evidence type="ECO:0000313" key="2">
    <source>
        <dbReference type="Proteomes" id="UP001235133"/>
    </source>
</evidence>
<dbReference type="RefSeq" id="WP_308865969.1">
    <property type="nucleotide sequence ID" value="NZ_JAVFWO010000001.1"/>
</dbReference>
<name>A0ABU0YW55_9MICO</name>
<proteinExistence type="predicted"/>
<protein>
    <recommendedName>
        <fullName evidence="3">Nucleotidyltransferase</fullName>
    </recommendedName>
</protein>
<dbReference type="Proteomes" id="UP001235133">
    <property type="component" value="Unassembled WGS sequence"/>
</dbReference>
<accession>A0ABU0YW55</accession>
<gene>
    <name evidence="1" type="ORF">Q9R08_01120</name>
</gene>
<evidence type="ECO:0008006" key="3">
    <source>
        <dbReference type="Google" id="ProtNLM"/>
    </source>
</evidence>
<evidence type="ECO:0000313" key="1">
    <source>
        <dbReference type="EMBL" id="MDQ7876568.1"/>
    </source>
</evidence>
<keyword evidence="2" id="KW-1185">Reference proteome</keyword>
<comment type="caution">
    <text evidence="1">The sequence shown here is derived from an EMBL/GenBank/DDBJ whole genome shotgun (WGS) entry which is preliminary data.</text>
</comment>
<sequence>MTETRVEHEATIWMVDDIPVRMFYAGHRWRITDTPTRLRESIWTSPGEPSRGLYGWRFQAVNDTGDVLMFDVYRGADDWHVHHTYT</sequence>
<organism evidence="1 2">
    <name type="scientific">Microbacterium psychrotolerans</name>
    <dbReference type="NCBI Taxonomy" id="3068321"/>
    <lineage>
        <taxon>Bacteria</taxon>
        <taxon>Bacillati</taxon>
        <taxon>Actinomycetota</taxon>
        <taxon>Actinomycetes</taxon>
        <taxon>Micrococcales</taxon>
        <taxon>Microbacteriaceae</taxon>
        <taxon>Microbacterium</taxon>
    </lineage>
</organism>
<reference evidence="1 2" key="1">
    <citation type="submission" date="2023-08" db="EMBL/GenBank/DDBJ databases">
        <title>Microbacterium psychrotolerans sp. nov., a psychrotolerant bacterium isolated from soil in Heilongjiang Province, China.</title>
        <authorList>
            <person name="An P."/>
            <person name="Zhao D."/>
            <person name="Xiang H."/>
        </authorList>
    </citation>
    <scope>NUCLEOTIDE SEQUENCE [LARGE SCALE GENOMIC DNA]</scope>
    <source>
        <strain evidence="1 2">QXD-8</strain>
    </source>
</reference>